<feature type="modified residue" description="4-aspartylphosphate" evidence="9">
    <location>
        <position position="843"/>
    </location>
</feature>
<evidence type="ECO:0000256" key="3">
    <source>
        <dbReference type="ARBA" id="ARBA00022553"/>
    </source>
</evidence>
<evidence type="ECO:0000256" key="5">
    <source>
        <dbReference type="ARBA" id="ARBA00022741"/>
    </source>
</evidence>
<evidence type="ECO:0000256" key="6">
    <source>
        <dbReference type="ARBA" id="ARBA00022777"/>
    </source>
</evidence>
<keyword evidence="8" id="KW-0902">Two-component regulatory system</keyword>
<feature type="domain" description="PAS" evidence="12">
    <location>
        <begin position="394"/>
        <end position="445"/>
    </location>
</feature>
<keyword evidence="4" id="KW-0808">Transferase</keyword>
<reference evidence="13" key="1">
    <citation type="submission" date="2020-05" db="EMBL/GenBank/DDBJ databases">
        <title>Sulfur intermediates as new biogeochemical hubs in an aquatic model microbial ecosystem.</title>
        <authorList>
            <person name="Vigneron A."/>
        </authorList>
    </citation>
    <scope>NUCLEOTIDE SEQUENCE</scope>
    <source>
        <strain evidence="13">Bin.250</strain>
    </source>
</reference>
<dbReference type="SMART" id="SM00388">
    <property type="entry name" value="HisKA"/>
    <property type="match status" value="1"/>
</dbReference>
<evidence type="ECO:0000256" key="8">
    <source>
        <dbReference type="ARBA" id="ARBA00023012"/>
    </source>
</evidence>
<dbReference type="SMART" id="SM00091">
    <property type="entry name" value="PAS"/>
    <property type="match status" value="2"/>
</dbReference>
<evidence type="ECO:0000256" key="2">
    <source>
        <dbReference type="ARBA" id="ARBA00012438"/>
    </source>
</evidence>
<dbReference type="InterPro" id="IPR035965">
    <property type="entry name" value="PAS-like_dom_sf"/>
</dbReference>
<dbReference type="AlphaFoldDB" id="A0A972W0T0"/>
<dbReference type="InterPro" id="IPR000014">
    <property type="entry name" value="PAS"/>
</dbReference>
<dbReference type="PANTHER" id="PTHR43065:SF46">
    <property type="entry name" value="C4-DICARBOXYLATE TRANSPORT SENSOR PROTEIN DCTB"/>
    <property type="match status" value="1"/>
</dbReference>
<dbReference type="InterPro" id="IPR036097">
    <property type="entry name" value="HisK_dim/P_sf"/>
</dbReference>
<name>A0A972W0T0_9GAMM</name>
<evidence type="ECO:0000259" key="12">
    <source>
        <dbReference type="PROSITE" id="PS50112"/>
    </source>
</evidence>
<dbReference type="InterPro" id="IPR036890">
    <property type="entry name" value="HATPase_C_sf"/>
</dbReference>
<dbReference type="Gene3D" id="3.30.565.10">
    <property type="entry name" value="Histidine kinase-like ATPase, C-terminal domain"/>
    <property type="match status" value="1"/>
</dbReference>
<keyword evidence="6" id="KW-0418">Kinase</keyword>
<dbReference type="SUPFAM" id="SSF55785">
    <property type="entry name" value="PYP-like sensor domain (PAS domain)"/>
    <property type="match status" value="2"/>
</dbReference>
<dbReference type="PROSITE" id="PS50109">
    <property type="entry name" value="HIS_KIN"/>
    <property type="match status" value="1"/>
</dbReference>
<dbReference type="Pfam" id="PF02518">
    <property type="entry name" value="HATPase_c"/>
    <property type="match status" value="1"/>
</dbReference>
<keyword evidence="7" id="KW-0067">ATP-binding</keyword>
<dbReference type="GO" id="GO:0000155">
    <property type="term" value="F:phosphorelay sensor kinase activity"/>
    <property type="evidence" value="ECO:0007669"/>
    <property type="project" value="InterPro"/>
</dbReference>
<comment type="caution">
    <text evidence="13">The sequence shown here is derived from an EMBL/GenBank/DDBJ whole genome shotgun (WGS) entry which is preliminary data.</text>
</comment>
<dbReference type="GO" id="GO:0006355">
    <property type="term" value="P:regulation of DNA-templated transcription"/>
    <property type="evidence" value="ECO:0007669"/>
    <property type="project" value="InterPro"/>
</dbReference>
<feature type="domain" description="Response regulatory" evidence="11">
    <location>
        <begin position="792"/>
        <end position="908"/>
    </location>
</feature>
<evidence type="ECO:0000256" key="1">
    <source>
        <dbReference type="ARBA" id="ARBA00000085"/>
    </source>
</evidence>
<dbReference type="Pfam" id="PF13426">
    <property type="entry name" value="PAS_9"/>
    <property type="match status" value="1"/>
</dbReference>
<proteinExistence type="predicted"/>
<dbReference type="PRINTS" id="PR00344">
    <property type="entry name" value="BCTRLSENSOR"/>
</dbReference>
<accession>A0A972W0T0</accession>
<dbReference type="CDD" id="cd00082">
    <property type="entry name" value="HisKA"/>
    <property type="match status" value="1"/>
</dbReference>
<sequence>MTASDYVEIIQIRHVALTGNLMEENARYHPLIVEKPDVSCHYLDCLMALCRQHFKNASALAVCEAAYIYLSDPSKLFDWDKFLLIDKALTSNLDNDEIAAAGMRSWNSHQFRTCQLISQSLTGTQEAYRFAFGAAGTIEKMLPCRLELQQISPRYLRVNLQMQHGYQPSTALYHLLRGQMACLLTSHTKNLKQVTWHQTANLVTFDIHVPLINLAWHLVRKFAPSANSRREQMVMLMTQFDQTFAQREANTRLMRQSANAKKKLADMQYRYDTVTNHLTESLWVVNSNRQTTFVTPSIQQWLGYSRQQFLALPIERLFSPAAAQHLQLSLNKLSTQSHASSTMTTELRHCDGYWLPAEIECQSQPKINRSSQGIVIIARSLSAVHNLKSEIREVAANYATLFQQSPEAILLIDHRNEITASNQSATDIFGFSQQELKGKSLADLLPDLTSRGDTSRTLDEQLDDTAGIGMQPNGLKKTRRTIHGRHKKGSSIPVEVSVNRQHRQHLEGHDQYTVIIRDNSKHIQRRNEQQALQYQLLAAQKMETVGQLAGGIAHDFNNLLVAINGYAELCQAPTLGTAERHDYLSQIQHAGRLAADMTHKLLAFSRPQKTEYSVIDINNLIVNLDLLIRRLLPANIDVHISKTTDMALVLADPSQIEQVIINLMINARDAMFEPGCLSITTDRQLITEADTDHEIQPGNYIVISIVDSGTGISEKDLEHIFKPFFTTKPEGMGTGLGLSLVADIIKQHRGFIKILSTQGGGSTFRVHLPACHARPLQKTNKDRRKIVGGTETLLLVEDNDHVRDLARLILRGVGYNVIEARDGDEALTIFKAQHKGIDLVVMDVVLPKMGGRQASERMRAISPNVRLIYTSGYPYNGTHTRFIIEQGHDFIQKPYSTDLLCERIRHHLD</sequence>
<dbReference type="InterPro" id="IPR013767">
    <property type="entry name" value="PAS_fold"/>
</dbReference>
<protein>
    <recommendedName>
        <fullName evidence="2">histidine kinase</fullName>
        <ecNumber evidence="2">2.7.13.3</ecNumber>
    </recommendedName>
</protein>
<dbReference type="InterPro" id="IPR011006">
    <property type="entry name" value="CheY-like_superfamily"/>
</dbReference>
<dbReference type="SUPFAM" id="SSF47384">
    <property type="entry name" value="Homodimeric domain of signal transducing histidine kinase"/>
    <property type="match status" value="1"/>
</dbReference>
<dbReference type="EC" id="2.7.13.3" evidence="2"/>
<dbReference type="SUPFAM" id="SSF55874">
    <property type="entry name" value="ATPase domain of HSP90 chaperone/DNA topoisomerase II/histidine kinase"/>
    <property type="match status" value="1"/>
</dbReference>
<dbReference type="Gene3D" id="3.40.50.2300">
    <property type="match status" value="1"/>
</dbReference>
<keyword evidence="5" id="KW-0547">Nucleotide-binding</keyword>
<dbReference type="EMBL" id="JABMOJ010000479">
    <property type="protein sequence ID" value="NQV66217.1"/>
    <property type="molecule type" value="Genomic_DNA"/>
</dbReference>
<comment type="catalytic activity">
    <reaction evidence="1">
        <text>ATP + protein L-histidine = ADP + protein N-phospho-L-histidine.</text>
        <dbReference type="EC" id="2.7.13.3"/>
    </reaction>
</comment>
<dbReference type="Proteomes" id="UP000754644">
    <property type="component" value="Unassembled WGS sequence"/>
</dbReference>
<dbReference type="Pfam" id="PF00989">
    <property type="entry name" value="PAS"/>
    <property type="match status" value="1"/>
</dbReference>
<dbReference type="SUPFAM" id="SSF52172">
    <property type="entry name" value="CheY-like"/>
    <property type="match status" value="1"/>
</dbReference>
<gene>
    <name evidence="13" type="ORF">HQ497_12720</name>
</gene>
<dbReference type="CDD" id="cd00156">
    <property type="entry name" value="REC"/>
    <property type="match status" value="1"/>
</dbReference>
<dbReference type="SMART" id="SM00387">
    <property type="entry name" value="HATPase_c"/>
    <property type="match status" value="1"/>
</dbReference>
<dbReference type="Gene3D" id="3.30.450.20">
    <property type="entry name" value="PAS domain"/>
    <property type="match status" value="2"/>
</dbReference>
<keyword evidence="3 9" id="KW-0597">Phosphoprotein</keyword>
<evidence type="ECO:0000256" key="4">
    <source>
        <dbReference type="ARBA" id="ARBA00022679"/>
    </source>
</evidence>
<dbReference type="Pfam" id="PF00072">
    <property type="entry name" value="Response_reg"/>
    <property type="match status" value="1"/>
</dbReference>
<dbReference type="InterPro" id="IPR003661">
    <property type="entry name" value="HisK_dim/P_dom"/>
</dbReference>
<dbReference type="Pfam" id="PF00512">
    <property type="entry name" value="HisKA"/>
    <property type="match status" value="1"/>
</dbReference>
<evidence type="ECO:0000313" key="13">
    <source>
        <dbReference type="EMBL" id="NQV66217.1"/>
    </source>
</evidence>
<dbReference type="InterPro" id="IPR005467">
    <property type="entry name" value="His_kinase_dom"/>
</dbReference>
<dbReference type="GO" id="GO:0005524">
    <property type="term" value="F:ATP binding"/>
    <property type="evidence" value="ECO:0007669"/>
    <property type="project" value="UniProtKB-KW"/>
</dbReference>
<dbReference type="InterPro" id="IPR004358">
    <property type="entry name" value="Sig_transdc_His_kin-like_C"/>
</dbReference>
<dbReference type="PROSITE" id="PS50112">
    <property type="entry name" value="PAS"/>
    <property type="match status" value="2"/>
</dbReference>
<evidence type="ECO:0000259" key="11">
    <source>
        <dbReference type="PROSITE" id="PS50110"/>
    </source>
</evidence>
<dbReference type="NCBIfam" id="TIGR00229">
    <property type="entry name" value="sensory_box"/>
    <property type="match status" value="2"/>
</dbReference>
<organism evidence="13 14">
    <name type="scientific">SAR86 cluster bacterium</name>
    <dbReference type="NCBI Taxonomy" id="2030880"/>
    <lineage>
        <taxon>Bacteria</taxon>
        <taxon>Pseudomonadati</taxon>
        <taxon>Pseudomonadota</taxon>
        <taxon>Gammaproteobacteria</taxon>
        <taxon>SAR86 cluster</taxon>
    </lineage>
</organism>
<feature type="domain" description="PAS" evidence="12">
    <location>
        <begin position="267"/>
        <end position="337"/>
    </location>
</feature>
<dbReference type="InterPro" id="IPR001789">
    <property type="entry name" value="Sig_transdc_resp-reg_receiver"/>
</dbReference>
<evidence type="ECO:0000259" key="10">
    <source>
        <dbReference type="PROSITE" id="PS50109"/>
    </source>
</evidence>
<evidence type="ECO:0000256" key="9">
    <source>
        <dbReference type="PROSITE-ProRule" id="PRU00169"/>
    </source>
</evidence>
<dbReference type="SMART" id="SM00448">
    <property type="entry name" value="REC"/>
    <property type="match status" value="1"/>
</dbReference>
<dbReference type="InterPro" id="IPR003594">
    <property type="entry name" value="HATPase_dom"/>
</dbReference>
<evidence type="ECO:0000313" key="14">
    <source>
        <dbReference type="Proteomes" id="UP000754644"/>
    </source>
</evidence>
<evidence type="ECO:0000256" key="7">
    <source>
        <dbReference type="ARBA" id="ARBA00022840"/>
    </source>
</evidence>
<dbReference type="PANTHER" id="PTHR43065">
    <property type="entry name" value="SENSOR HISTIDINE KINASE"/>
    <property type="match status" value="1"/>
</dbReference>
<dbReference type="CDD" id="cd00130">
    <property type="entry name" value="PAS"/>
    <property type="match status" value="2"/>
</dbReference>
<dbReference type="PROSITE" id="PS50110">
    <property type="entry name" value="RESPONSE_REGULATORY"/>
    <property type="match status" value="1"/>
</dbReference>
<feature type="domain" description="Histidine kinase" evidence="10">
    <location>
        <begin position="551"/>
        <end position="772"/>
    </location>
</feature>
<dbReference type="Gene3D" id="1.10.287.130">
    <property type="match status" value="1"/>
</dbReference>